<dbReference type="GO" id="GO:0006397">
    <property type="term" value="P:mRNA processing"/>
    <property type="evidence" value="ECO:0007669"/>
    <property type="project" value="UniProtKB-KW"/>
</dbReference>
<dbReference type="EMBL" id="JAUEPT010000092">
    <property type="protein sequence ID" value="KAK0432551.1"/>
    <property type="molecule type" value="Genomic_DNA"/>
</dbReference>
<dbReference type="CDD" id="cd18791">
    <property type="entry name" value="SF2_C_RHA"/>
    <property type="match status" value="1"/>
</dbReference>
<feature type="domain" description="Helicase C-terminal" evidence="9">
    <location>
        <begin position="50"/>
        <end position="240"/>
    </location>
</feature>
<keyword evidence="11" id="KW-1185">Reference proteome</keyword>
<evidence type="ECO:0000256" key="7">
    <source>
        <dbReference type="ARBA" id="ARBA00023187"/>
    </source>
</evidence>
<dbReference type="PROSITE" id="PS51194">
    <property type="entry name" value="HELICASE_CTER"/>
    <property type="match status" value="1"/>
</dbReference>
<gene>
    <name evidence="10" type="ORF">EV421DRAFT_1496765</name>
</gene>
<dbReference type="InterPro" id="IPR001650">
    <property type="entry name" value="Helicase_C-like"/>
</dbReference>
<dbReference type="Proteomes" id="UP001175226">
    <property type="component" value="Unassembled WGS sequence"/>
</dbReference>
<sequence length="311" mass="34918">MSATLDALKFQKYFGLTAGTPAPLFKVPGHTHPVEVFYTQEPEPDYVEAAIRTVFMIHRAEEPGDVLLFLTGEEEIEDACRKIKLEADDPVNQDSDSVGPLVCIPLYSSLPPQQQQRIFDPAPTPRTPDGIPGRKVVVSTNIAEMSLTIDRIVYVLDPGFSEQSKQKVYNPRIRVESLLISPISKVSGQQRAGRAGRTRPGMCFRLYKEKDFMNGLEEQTHPEILRCNLSNTVLELVKLGIKVSVYMRKIQAPIDRLQDLVRFDYVDAPADAVKALVDKTHCNCAMYTKSLTCNNESVVHLCHRVLEMKCN</sequence>
<evidence type="ECO:0000256" key="2">
    <source>
        <dbReference type="ARBA" id="ARBA00022664"/>
    </source>
</evidence>
<dbReference type="SUPFAM" id="SSF52540">
    <property type="entry name" value="P-loop containing nucleoside triphosphate hydrolases"/>
    <property type="match status" value="1"/>
</dbReference>
<dbReference type="GO" id="GO:0016787">
    <property type="term" value="F:hydrolase activity"/>
    <property type="evidence" value="ECO:0007669"/>
    <property type="project" value="UniProtKB-KW"/>
</dbReference>
<reference evidence="10" key="1">
    <citation type="submission" date="2023-06" db="EMBL/GenBank/DDBJ databases">
        <authorList>
            <consortium name="Lawrence Berkeley National Laboratory"/>
            <person name="Ahrendt S."/>
            <person name="Sahu N."/>
            <person name="Indic B."/>
            <person name="Wong-Bajracharya J."/>
            <person name="Merenyi Z."/>
            <person name="Ke H.-M."/>
            <person name="Monk M."/>
            <person name="Kocsube S."/>
            <person name="Drula E."/>
            <person name="Lipzen A."/>
            <person name="Balint B."/>
            <person name="Henrissat B."/>
            <person name="Andreopoulos B."/>
            <person name="Martin F.M."/>
            <person name="Harder C.B."/>
            <person name="Rigling D."/>
            <person name="Ford K.L."/>
            <person name="Foster G.D."/>
            <person name="Pangilinan J."/>
            <person name="Papanicolaou A."/>
            <person name="Barry K."/>
            <person name="LaButti K."/>
            <person name="Viragh M."/>
            <person name="Koriabine M."/>
            <person name="Yan M."/>
            <person name="Riley R."/>
            <person name="Champramary S."/>
            <person name="Plett K.L."/>
            <person name="Tsai I.J."/>
            <person name="Slot J."/>
            <person name="Sipos G."/>
            <person name="Plett J."/>
            <person name="Nagy L.G."/>
            <person name="Grigoriev I.V."/>
        </authorList>
    </citation>
    <scope>NUCLEOTIDE SEQUENCE</scope>
    <source>
        <strain evidence="10">FPL87.14</strain>
    </source>
</reference>
<dbReference type="SMART" id="SM00490">
    <property type="entry name" value="HELICc"/>
    <property type="match status" value="1"/>
</dbReference>
<dbReference type="GO" id="GO:0008380">
    <property type="term" value="P:RNA splicing"/>
    <property type="evidence" value="ECO:0007669"/>
    <property type="project" value="UniProtKB-KW"/>
</dbReference>
<dbReference type="GO" id="GO:0005524">
    <property type="term" value="F:ATP binding"/>
    <property type="evidence" value="ECO:0007669"/>
    <property type="project" value="UniProtKB-KW"/>
</dbReference>
<proteinExistence type="predicted"/>
<evidence type="ECO:0000256" key="5">
    <source>
        <dbReference type="ARBA" id="ARBA00022806"/>
    </source>
</evidence>
<dbReference type="GO" id="GO:0003724">
    <property type="term" value="F:RNA helicase activity"/>
    <property type="evidence" value="ECO:0007669"/>
    <property type="project" value="UniProtKB-EC"/>
</dbReference>
<keyword evidence="5" id="KW-0347">Helicase</keyword>
<comment type="catalytic activity">
    <reaction evidence="8">
        <text>ATP + H2O = ADP + phosphate + H(+)</text>
        <dbReference type="Rhea" id="RHEA:13065"/>
        <dbReference type="ChEBI" id="CHEBI:15377"/>
        <dbReference type="ChEBI" id="CHEBI:15378"/>
        <dbReference type="ChEBI" id="CHEBI:30616"/>
        <dbReference type="ChEBI" id="CHEBI:43474"/>
        <dbReference type="ChEBI" id="CHEBI:456216"/>
        <dbReference type="EC" id="3.6.4.13"/>
    </reaction>
</comment>
<dbReference type="PANTHER" id="PTHR18934:SF109">
    <property type="entry name" value="ATP-DEPENDENT RNA HELICASE DHX15 HOMOLOG"/>
    <property type="match status" value="1"/>
</dbReference>
<dbReference type="FunFam" id="3.40.50.300:FF:000007">
    <property type="entry name" value="Pre-mRNA-splicing factor ATP-dependent RNA helicase"/>
    <property type="match status" value="1"/>
</dbReference>
<keyword evidence="2" id="KW-0507">mRNA processing</keyword>
<evidence type="ECO:0000313" key="11">
    <source>
        <dbReference type="Proteomes" id="UP001175226"/>
    </source>
</evidence>
<dbReference type="GO" id="GO:0005681">
    <property type="term" value="C:spliceosomal complex"/>
    <property type="evidence" value="ECO:0007669"/>
    <property type="project" value="UniProtKB-ARBA"/>
</dbReference>
<comment type="caution">
    <text evidence="10">The sequence shown here is derived from an EMBL/GenBank/DDBJ whole genome shotgun (WGS) entry which is preliminary data.</text>
</comment>
<dbReference type="Gene3D" id="3.40.50.300">
    <property type="entry name" value="P-loop containing nucleotide triphosphate hydrolases"/>
    <property type="match status" value="1"/>
</dbReference>
<dbReference type="InterPro" id="IPR027417">
    <property type="entry name" value="P-loop_NTPase"/>
</dbReference>
<evidence type="ECO:0000313" key="10">
    <source>
        <dbReference type="EMBL" id="KAK0432551.1"/>
    </source>
</evidence>
<dbReference type="GO" id="GO:0003723">
    <property type="term" value="F:RNA binding"/>
    <property type="evidence" value="ECO:0007669"/>
    <property type="project" value="TreeGrafter"/>
</dbReference>
<keyword evidence="4 10" id="KW-0378">Hydrolase</keyword>
<dbReference type="Gene3D" id="1.10.10.2130">
    <property type="entry name" value="DEAH helicase family, winged-helix domain"/>
    <property type="match status" value="1"/>
</dbReference>
<evidence type="ECO:0000259" key="9">
    <source>
        <dbReference type="PROSITE" id="PS51194"/>
    </source>
</evidence>
<name>A0AA39IZI5_9AGAR</name>
<evidence type="ECO:0000256" key="4">
    <source>
        <dbReference type="ARBA" id="ARBA00022801"/>
    </source>
</evidence>
<accession>A0AA39IZI5</accession>
<keyword evidence="7" id="KW-0508">mRNA splicing</keyword>
<protein>
    <recommendedName>
        <fullName evidence="1">RNA helicase</fullName>
        <ecNumber evidence="1">3.6.4.13</ecNumber>
    </recommendedName>
</protein>
<dbReference type="Pfam" id="PF00271">
    <property type="entry name" value="Helicase_C"/>
    <property type="match status" value="1"/>
</dbReference>
<dbReference type="EC" id="3.6.4.13" evidence="1"/>
<keyword evidence="6" id="KW-0067">ATP-binding</keyword>
<dbReference type="PANTHER" id="PTHR18934">
    <property type="entry name" value="ATP-DEPENDENT RNA HELICASE"/>
    <property type="match status" value="1"/>
</dbReference>
<organism evidence="10 11">
    <name type="scientific">Armillaria borealis</name>
    <dbReference type="NCBI Taxonomy" id="47425"/>
    <lineage>
        <taxon>Eukaryota</taxon>
        <taxon>Fungi</taxon>
        <taxon>Dikarya</taxon>
        <taxon>Basidiomycota</taxon>
        <taxon>Agaricomycotina</taxon>
        <taxon>Agaricomycetes</taxon>
        <taxon>Agaricomycetidae</taxon>
        <taxon>Agaricales</taxon>
        <taxon>Marasmiineae</taxon>
        <taxon>Physalacriaceae</taxon>
        <taxon>Armillaria</taxon>
    </lineage>
</organism>
<evidence type="ECO:0000256" key="6">
    <source>
        <dbReference type="ARBA" id="ARBA00022840"/>
    </source>
</evidence>
<evidence type="ECO:0000256" key="3">
    <source>
        <dbReference type="ARBA" id="ARBA00022741"/>
    </source>
</evidence>
<dbReference type="InterPro" id="IPR042035">
    <property type="entry name" value="DEAH_win-hel_dom"/>
</dbReference>
<evidence type="ECO:0000256" key="8">
    <source>
        <dbReference type="ARBA" id="ARBA00047984"/>
    </source>
</evidence>
<keyword evidence="3" id="KW-0547">Nucleotide-binding</keyword>
<dbReference type="AlphaFoldDB" id="A0AA39IZI5"/>
<evidence type="ECO:0000256" key="1">
    <source>
        <dbReference type="ARBA" id="ARBA00012552"/>
    </source>
</evidence>